<evidence type="ECO:0000259" key="11">
    <source>
        <dbReference type="Pfam" id="PF00905"/>
    </source>
</evidence>
<dbReference type="RefSeq" id="WP_230731496.1">
    <property type="nucleotide sequence ID" value="NZ_JAJNDB010000001.1"/>
</dbReference>
<reference evidence="13 14" key="1">
    <citation type="submission" date="2021-11" db="EMBL/GenBank/DDBJ databases">
        <title>Draft genome sequence of Actinomycetospora sp. SF1 isolated from the rhizosphere soil.</title>
        <authorList>
            <person name="Duangmal K."/>
            <person name="Chantavorakit T."/>
        </authorList>
    </citation>
    <scope>NUCLEOTIDE SEQUENCE [LARGE SCALE GENOMIC DNA]</scope>
    <source>
        <strain evidence="13 14">TBRC 5722</strain>
    </source>
</reference>
<feature type="compositionally biased region" description="Low complexity" evidence="9">
    <location>
        <begin position="500"/>
        <end position="524"/>
    </location>
</feature>
<evidence type="ECO:0000256" key="7">
    <source>
        <dbReference type="ARBA" id="ARBA00034000"/>
    </source>
</evidence>
<comment type="catalytic activity">
    <reaction evidence="7">
        <text>Preferential cleavage: (Ac)2-L-Lys-D-Ala-|-D-Ala. Also transpeptidation of peptidyl-alanyl moieties that are N-acyl substituents of D-alanine.</text>
        <dbReference type="EC" id="3.4.16.4"/>
    </reaction>
</comment>
<evidence type="ECO:0000256" key="1">
    <source>
        <dbReference type="ARBA" id="ARBA00022645"/>
    </source>
</evidence>
<feature type="compositionally biased region" description="Basic and acidic residues" evidence="9">
    <location>
        <begin position="563"/>
        <end position="574"/>
    </location>
</feature>
<name>A0ABS8P558_9PSEU</name>
<keyword evidence="10" id="KW-0472">Membrane</keyword>
<dbReference type="PANTHER" id="PTHR32282">
    <property type="entry name" value="BINDING PROTEIN TRANSPEPTIDASE, PUTATIVE-RELATED"/>
    <property type="match status" value="1"/>
</dbReference>
<feature type="domain" description="Glycosyl transferase family 51" evidence="12">
    <location>
        <begin position="684"/>
        <end position="859"/>
    </location>
</feature>
<evidence type="ECO:0000256" key="2">
    <source>
        <dbReference type="ARBA" id="ARBA00022670"/>
    </source>
</evidence>
<evidence type="ECO:0000256" key="5">
    <source>
        <dbReference type="ARBA" id="ARBA00022801"/>
    </source>
</evidence>
<evidence type="ECO:0000259" key="12">
    <source>
        <dbReference type="Pfam" id="PF00912"/>
    </source>
</evidence>
<keyword evidence="4" id="KW-0808">Transferase</keyword>
<evidence type="ECO:0000256" key="3">
    <source>
        <dbReference type="ARBA" id="ARBA00022676"/>
    </source>
</evidence>
<evidence type="ECO:0000256" key="6">
    <source>
        <dbReference type="ARBA" id="ARBA00023268"/>
    </source>
</evidence>
<feature type="compositionally biased region" description="Basic and acidic residues" evidence="9">
    <location>
        <begin position="24"/>
        <end position="43"/>
    </location>
</feature>
<dbReference type="Pfam" id="PF00905">
    <property type="entry name" value="Transpeptidase"/>
    <property type="match status" value="1"/>
</dbReference>
<feature type="transmembrane region" description="Helical" evidence="10">
    <location>
        <begin position="642"/>
        <end position="663"/>
    </location>
</feature>
<feature type="compositionally biased region" description="Low complexity" evidence="9">
    <location>
        <begin position="1296"/>
        <end position="1327"/>
    </location>
</feature>
<feature type="domain" description="Penicillin-binding protein transpeptidase" evidence="11">
    <location>
        <begin position="951"/>
        <end position="1189"/>
    </location>
</feature>
<feature type="compositionally biased region" description="Pro residues" evidence="9">
    <location>
        <begin position="255"/>
        <end position="281"/>
    </location>
</feature>
<dbReference type="PANTHER" id="PTHR32282:SF34">
    <property type="entry name" value="PENICILLIN-BINDING PROTEIN 1A"/>
    <property type="match status" value="1"/>
</dbReference>
<dbReference type="Pfam" id="PF00912">
    <property type="entry name" value="Transgly"/>
    <property type="match status" value="1"/>
</dbReference>
<feature type="compositionally biased region" description="Low complexity" evidence="9">
    <location>
        <begin position="347"/>
        <end position="358"/>
    </location>
</feature>
<keyword evidence="3" id="KW-0328">Glycosyltransferase</keyword>
<feature type="compositionally biased region" description="Low complexity" evidence="9">
    <location>
        <begin position="292"/>
        <end position="315"/>
    </location>
</feature>
<dbReference type="EMBL" id="JAJNDB010000001">
    <property type="protein sequence ID" value="MCD2193390.1"/>
    <property type="molecule type" value="Genomic_DNA"/>
</dbReference>
<evidence type="ECO:0000256" key="9">
    <source>
        <dbReference type="SAM" id="MobiDB-lite"/>
    </source>
</evidence>
<organism evidence="13 14">
    <name type="scientific">Actinomycetospora endophytica</name>
    <dbReference type="NCBI Taxonomy" id="2291215"/>
    <lineage>
        <taxon>Bacteria</taxon>
        <taxon>Bacillati</taxon>
        <taxon>Actinomycetota</taxon>
        <taxon>Actinomycetes</taxon>
        <taxon>Pseudonocardiales</taxon>
        <taxon>Pseudonocardiaceae</taxon>
        <taxon>Actinomycetospora</taxon>
    </lineage>
</organism>
<proteinExistence type="predicted"/>
<dbReference type="InterPro" id="IPR001460">
    <property type="entry name" value="PCN-bd_Tpept"/>
</dbReference>
<evidence type="ECO:0000313" key="14">
    <source>
        <dbReference type="Proteomes" id="UP001199469"/>
    </source>
</evidence>
<feature type="compositionally biased region" description="Gly residues" evidence="9">
    <location>
        <begin position="149"/>
        <end position="161"/>
    </location>
</feature>
<feature type="compositionally biased region" description="Pro residues" evidence="9">
    <location>
        <begin position="193"/>
        <end position="202"/>
    </location>
</feature>
<keyword evidence="10" id="KW-1133">Transmembrane helix</keyword>
<keyword evidence="2" id="KW-0645">Protease</keyword>
<feature type="compositionally biased region" description="Polar residues" evidence="9">
    <location>
        <begin position="1219"/>
        <end position="1231"/>
    </location>
</feature>
<keyword evidence="5" id="KW-0378">Hydrolase</keyword>
<feature type="compositionally biased region" description="Pro residues" evidence="9">
    <location>
        <begin position="224"/>
        <end position="244"/>
    </location>
</feature>
<feature type="compositionally biased region" description="Low complexity" evidence="9">
    <location>
        <begin position="544"/>
        <end position="555"/>
    </location>
</feature>
<accession>A0ABS8P558</accession>
<gene>
    <name evidence="13" type="ORF">LQ327_08325</name>
</gene>
<feature type="compositionally biased region" description="Low complexity" evidence="9">
    <location>
        <begin position="162"/>
        <end position="180"/>
    </location>
</feature>
<dbReference type="InterPro" id="IPR050396">
    <property type="entry name" value="Glycosyltr_51/Transpeptidase"/>
</dbReference>
<feature type="compositionally biased region" description="Low complexity" evidence="9">
    <location>
        <begin position="99"/>
        <end position="122"/>
    </location>
</feature>
<feature type="compositionally biased region" description="Low complexity" evidence="9">
    <location>
        <begin position="245"/>
        <end position="254"/>
    </location>
</feature>
<dbReference type="InterPro" id="IPR012338">
    <property type="entry name" value="Beta-lactam/transpept-like"/>
</dbReference>
<keyword evidence="1" id="KW-0121">Carboxypeptidase</keyword>
<protein>
    <submittedName>
        <fullName evidence="13">Transglycosylase domain-containing protein</fullName>
    </submittedName>
</protein>
<evidence type="ECO:0000256" key="8">
    <source>
        <dbReference type="ARBA" id="ARBA00049902"/>
    </source>
</evidence>
<evidence type="ECO:0000313" key="13">
    <source>
        <dbReference type="EMBL" id="MCD2193390.1"/>
    </source>
</evidence>
<dbReference type="SUPFAM" id="SSF56601">
    <property type="entry name" value="beta-lactamase/transpeptidase-like"/>
    <property type="match status" value="1"/>
</dbReference>
<feature type="compositionally biased region" description="Low complexity" evidence="9">
    <location>
        <begin position="1257"/>
        <end position="1289"/>
    </location>
</feature>
<feature type="compositionally biased region" description="Basic and acidic residues" evidence="9">
    <location>
        <begin position="532"/>
        <end position="543"/>
    </location>
</feature>
<evidence type="ECO:0000256" key="4">
    <source>
        <dbReference type="ARBA" id="ARBA00022679"/>
    </source>
</evidence>
<comment type="catalytic activity">
    <reaction evidence="8">
        <text>[GlcNAc-(1-&gt;4)-Mur2Ac(oyl-L-Ala-gamma-D-Glu-L-Lys-D-Ala-D-Ala)](n)-di-trans,octa-cis-undecaprenyl diphosphate + beta-D-GlcNAc-(1-&gt;4)-Mur2Ac(oyl-L-Ala-gamma-D-Glu-L-Lys-D-Ala-D-Ala)-di-trans,octa-cis-undecaprenyl diphosphate = [GlcNAc-(1-&gt;4)-Mur2Ac(oyl-L-Ala-gamma-D-Glu-L-Lys-D-Ala-D-Ala)](n+1)-di-trans,octa-cis-undecaprenyl diphosphate + di-trans,octa-cis-undecaprenyl diphosphate + H(+)</text>
        <dbReference type="Rhea" id="RHEA:23708"/>
        <dbReference type="Rhea" id="RHEA-COMP:9602"/>
        <dbReference type="Rhea" id="RHEA-COMP:9603"/>
        <dbReference type="ChEBI" id="CHEBI:15378"/>
        <dbReference type="ChEBI" id="CHEBI:58405"/>
        <dbReference type="ChEBI" id="CHEBI:60033"/>
        <dbReference type="ChEBI" id="CHEBI:78435"/>
        <dbReference type="EC" id="2.4.99.28"/>
    </reaction>
</comment>
<dbReference type="SUPFAM" id="SSF53955">
    <property type="entry name" value="Lysozyme-like"/>
    <property type="match status" value="1"/>
</dbReference>
<dbReference type="Proteomes" id="UP001199469">
    <property type="component" value="Unassembled WGS sequence"/>
</dbReference>
<dbReference type="InterPro" id="IPR001264">
    <property type="entry name" value="Glyco_trans_51"/>
</dbReference>
<feature type="compositionally biased region" description="Pro residues" evidence="9">
    <location>
        <begin position="47"/>
        <end position="58"/>
    </location>
</feature>
<keyword evidence="10" id="KW-0812">Transmembrane</keyword>
<sequence length="1327" mass="133829">MAGAHSRSSRHERTSDPDQGPGPEPRDPDVGSDQDRDYGEIFRTRPPYDPAPPSPPVGLPSAFNSSSFRAPGGGRHAEPEPAGVGAGSSSSGQENSPWSATPAAPSSTSTRSSYTGSTSGASSFGGGGTRSTALAPPAAVPPPPPRTGSGPGSGSGSGGNGSPRTGSGRPDDAPVAPRAPHSLSGPQALAVPPGRPGGPAPADPASRPGAPASRPGAPGSAPASVPPPAPPGPRRPAGPVPPAGPAARPGSQPAPGRPAPNGPTPNGPAPSGPTPSGPVPQGPTTGGPGPKGPATTGAPATGGANARAAAPARPAGAPPAGPGTGSGPRPPAAPGTGSGPRPPAGPPTNAGPTNGAPAKPATALNGAPAKPAGTPNGAPAKPGSGPNGAPVNGAPVKPTGAPNGAPAKPGSAPNGAPVNGAPAKPTNGTTANGTTANGTTAANGTAANGTAAKPGTKPAAGPTPTVPPARTPDGTAIGPAVDPLGSPDDEDEKDAGGRDATTTARPTSTTRTSTNRTSTTRTAAVPQSAQTRAERRAAGRDGLSRAAGRGRAGSRPTPSATRRGADREADERPAPPRGRIATAIAALVVAVAAKVRHWPGGERLVGAGHWVDGRVQAYLDGKDPAALTTHAWLWRRRRRASYALLAAFIGVPILTFALGWLFIPVPNADSAVESQLNTVSFSDGSVIARVAPGEQGNRQKVTINQIPPAVQHAVLSAEDRTFYTNSGFDIGGILHAAFKQITGGAGGGSTITQQYVKNAMVGDEHSYFRKFRELIISAKITQEYSKDQVLEDYLNSIYLGRGAYGIQAASQAYFNKPVQQLTPAEGAVIAGLIQAPSQWDPAVNLEGSQRRWNYVMDGMVSSGWLSQAQRSAATFPATAPPRKTINGVPDDDRGHIYAAVKDELRTLGIDEDALVTEGLQIQTTIDPKAQQEATDSVQKEMKGKPGNLRSAAVSVDPRTGDVLSYYGGDNGSGLDYAQVQKQAGSTFKPFVMLAALERNPPIGISTQFDGQQIPGKTVRNVEGADCSSCSLKRAMTLSNNVVFTALGNEVGPKAVADAAHQAGISAKLDNPNSGIALGNVEVTPLEMAGAYATFANDGVYHKPHLVQKVTTSSGEVLYDHAADQGEPRIDPKVARNVTEAMRDVPTYDGAQLSGGRQAAGKTGTVQSHIDNQNNDAWMVGYTPSVVASVWVGTDDNTPIQYGDGKPIYGHGIPSDIWQSFMNGATQGTPKQSFGDFVPVAGTDPGETASGEGQQAGTSSASPTTTSKPSTRASAPTQPSASAAPTAAPTQQPPAPQAEEPAAPQQQQQQPAEQQQAPAQDPTEPGTP</sequence>
<feature type="region of interest" description="Disordered" evidence="9">
    <location>
        <begin position="1219"/>
        <end position="1327"/>
    </location>
</feature>
<evidence type="ECO:0000256" key="10">
    <source>
        <dbReference type="SAM" id="Phobius"/>
    </source>
</evidence>
<dbReference type="InterPro" id="IPR036950">
    <property type="entry name" value="PBP_transglycosylase"/>
</dbReference>
<dbReference type="InterPro" id="IPR023346">
    <property type="entry name" value="Lysozyme-like_dom_sf"/>
</dbReference>
<feature type="region of interest" description="Disordered" evidence="9">
    <location>
        <begin position="1"/>
        <end position="578"/>
    </location>
</feature>
<feature type="compositionally biased region" description="Low complexity" evidence="9">
    <location>
        <begin position="203"/>
        <end position="223"/>
    </location>
</feature>
<keyword evidence="6" id="KW-0511">Multifunctional enzyme</keyword>
<dbReference type="Gene3D" id="3.40.710.10">
    <property type="entry name" value="DD-peptidase/beta-lactamase superfamily"/>
    <property type="match status" value="1"/>
</dbReference>
<comment type="caution">
    <text evidence="13">The sequence shown here is derived from an EMBL/GenBank/DDBJ whole genome shotgun (WGS) entry which is preliminary data.</text>
</comment>
<dbReference type="Gene3D" id="1.10.3810.10">
    <property type="entry name" value="Biosynthetic peptidoglycan transglycosylase-like"/>
    <property type="match status" value="1"/>
</dbReference>
<feature type="compositionally biased region" description="Low complexity" evidence="9">
    <location>
        <begin position="409"/>
        <end position="463"/>
    </location>
</feature>
<keyword evidence="14" id="KW-1185">Reference proteome</keyword>